<dbReference type="Proteomes" id="UP000324853">
    <property type="component" value="Unassembled WGS sequence"/>
</dbReference>
<dbReference type="RefSeq" id="WP_148755316.1">
    <property type="nucleotide sequence ID" value="NZ_VSSR01000069.1"/>
</dbReference>
<evidence type="ECO:0000256" key="1">
    <source>
        <dbReference type="SAM" id="MobiDB-lite"/>
    </source>
</evidence>
<gene>
    <name evidence="2" type="ORF">FXB38_34040</name>
</gene>
<evidence type="ECO:0000313" key="2">
    <source>
        <dbReference type="EMBL" id="TYL74885.1"/>
    </source>
</evidence>
<name>A0A5S4WHA0_9BRAD</name>
<keyword evidence="3" id="KW-1185">Reference proteome</keyword>
<sequence length="286" mass="31044">MPSYQDIYVRDNFGDTGVFPSTGVPYMSPDIIPLQSGTLSVEQAVSTYGGPDQGKHILNPGLNNIYIRAKNLQPGGTETGTASLYFAKTSLVMLPDTWRNNQLLTSAGQSSVSFVNASGSTNLNPNDIALSSPAFFWSSVPDPTWSHCLVAIVNTPNTVVTIPARFASNAAYVQWVQNNPAVAWRNIIIVPNGQANVIKNVEFSNQDSVPHYFYFSLTARNCRSIPPSPCSAPTNPVRSTGTGRSRRPIPTAIRSLVSRTASRPAFSPGPWRCPLPRHPDRRSRAA</sequence>
<dbReference type="EMBL" id="VSSR01000069">
    <property type="protein sequence ID" value="TYL74885.1"/>
    <property type="molecule type" value="Genomic_DNA"/>
</dbReference>
<feature type="region of interest" description="Disordered" evidence="1">
    <location>
        <begin position="228"/>
        <end position="286"/>
    </location>
</feature>
<feature type="compositionally biased region" description="Polar residues" evidence="1">
    <location>
        <begin position="231"/>
        <end position="243"/>
    </location>
</feature>
<accession>A0A5S4WHA0</accession>
<evidence type="ECO:0000313" key="3">
    <source>
        <dbReference type="Proteomes" id="UP000324853"/>
    </source>
</evidence>
<dbReference type="OrthoDB" id="9790784at2"/>
<proteinExistence type="predicted"/>
<comment type="caution">
    <text evidence="2">The sequence shown here is derived from an EMBL/GenBank/DDBJ whole genome shotgun (WGS) entry which is preliminary data.</text>
</comment>
<dbReference type="AlphaFoldDB" id="A0A5S4WHA0"/>
<protein>
    <submittedName>
        <fullName evidence="2">Uncharacterized protein</fullName>
    </submittedName>
</protein>
<reference evidence="2 3" key="1">
    <citation type="submission" date="2019-08" db="EMBL/GenBank/DDBJ databases">
        <title>Bradyrhizobium hipponensis sp. nov., a rhizobium isolated from a Lupinus angustifolius root nodule in Tunisia.</title>
        <authorList>
            <person name="Off K."/>
            <person name="Rejili M."/>
            <person name="Mars M."/>
            <person name="Brachmann A."/>
            <person name="Marin M."/>
        </authorList>
    </citation>
    <scope>NUCLEOTIDE SEQUENCE [LARGE SCALE GENOMIC DNA]</scope>
    <source>
        <strain evidence="2 3">CTAW11</strain>
    </source>
</reference>
<organism evidence="2 3">
    <name type="scientific">Bradyrhizobium cytisi</name>
    <dbReference type="NCBI Taxonomy" id="515489"/>
    <lineage>
        <taxon>Bacteria</taxon>
        <taxon>Pseudomonadati</taxon>
        <taxon>Pseudomonadota</taxon>
        <taxon>Alphaproteobacteria</taxon>
        <taxon>Hyphomicrobiales</taxon>
        <taxon>Nitrobacteraceae</taxon>
        <taxon>Bradyrhizobium</taxon>
    </lineage>
</organism>